<dbReference type="EMBL" id="MSIE01000007">
    <property type="protein sequence ID" value="OLF18463.1"/>
    <property type="molecule type" value="Genomic_DNA"/>
</dbReference>
<dbReference type="OrthoDB" id="4578805at2"/>
<gene>
    <name evidence="1" type="ORF">BU204_05720</name>
</gene>
<reference evidence="1 2" key="1">
    <citation type="submission" date="2016-12" db="EMBL/GenBank/DDBJ databases">
        <title>The draft genome sequence of Actinophytocola sp. 11-183.</title>
        <authorList>
            <person name="Wang W."/>
            <person name="Yuan L."/>
        </authorList>
    </citation>
    <scope>NUCLEOTIDE SEQUENCE [LARGE SCALE GENOMIC DNA]</scope>
    <source>
        <strain evidence="1 2">11-183</strain>
    </source>
</reference>
<dbReference type="Proteomes" id="UP000185596">
    <property type="component" value="Unassembled WGS sequence"/>
</dbReference>
<evidence type="ECO:0000313" key="2">
    <source>
        <dbReference type="Proteomes" id="UP000185596"/>
    </source>
</evidence>
<proteinExistence type="predicted"/>
<dbReference type="RefSeq" id="WP_075124491.1">
    <property type="nucleotide sequence ID" value="NZ_MSIE01000007.1"/>
</dbReference>
<dbReference type="AlphaFoldDB" id="A0A1Q8CVT0"/>
<organism evidence="1 2">
    <name type="scientific">Actinophytocola xanthii</name>
    <dbReference type="NCBI Taxonomy" id="1912961"/>
    <lineage>
        <taxon>Bacteria</taxon>
        <taxon>Bacillati</taxon>
        <taxon>Actinomycetota</taxon>
        <taxon>Actinomycetes</taxon>
        <taxon>Pseudonocardiales</taxon>
        <taxon>Pseudonocardiaceae</taxon>
    </lineage>
</organism>
<name>A0A1Q8CVT0_9PSEU</name>
<sequence>MVDFLWAAAWPTDFVSTTANGLDVLPERLLERDEDIADLPPRVRRNVRNVVRLARTPAWRHTLNLRLWQRVMRTREARQRVVPLLDAIFDPRPDNAGERRRALGYLLAPRRRG</sequence>
<comment type="caution">
    <text evidence="1">The sequence shown here is derived from an EMBL/GenBank/DDBJ whole genome shotgun (WGS) entry which is preliminary data.</text>
</comment>
<protein>
    <submittedName>
        <fullName evidence="1">Uncharacterized protein</fullName>
    </submittedName>
</protein>
<keyword evidence="2" id="KW-1185">Reference proteome</keyword>
<accession>A0A1Q8CVT0</accession>
<evidence type="ECO:0000313" key="1">
    <source>
        <dbReference type="EMBL" id="OLF18463.1"/>
    </source>
</evidence>